<evidence type="ECO:0000313" key="1">
    <source>
        <dbReference type="EMBL" id="CAG8582715.1"/>
    </source>
</evidence>
<feature type="non-terminal residue" evidence="1">
    <location>
        <position position="51"/>
    </location>
</feature>
<protein>
    <submittedName>
        <fullName evidence="1">1969_t:CDS:1</fullName>
    </submittedName>
</protein>
<proteinExistence type="predicted"/>
<accession>A0ACA9ME51</accession>
<comment type="caution">
    <text evidence="1">The sequence shown here is derived from an EMBL/GenBank/DDBJ whole genome shotgun (WGS) entry which is preliminary data.</text>
</comment>
<keyword evidence="2" id="KW-1185">Reference proteome</keyword>
<organism evidence="1 2">
    <name type="scientific">Scutellospora calospora</name>
    <dbReference type="NCBI Taxonomy" id="85575"/>
    <lineage>
        <taxon>Eukaryota</taxon>
        <taxon>Fungi</taxon>
        <taxon>Fungi incertae sedis</taxon>
        <taxon>Mucoromycota</taxon>
        <taxon>Glomeromycotina</taxon>
        <taxon>Glomeromycetes</taxon>
        <taxon>Diversisporales</taxon>
        <taxon>Gigasporaceae</taxon>
        <taxon>Scutellospora</taxon>
    </lineage>
</organism>
<dbReference type="Proteomes" id="UP000789860">
    <property type="component" value="Unassembled WGS sequence"/>
</dbReference>
<reference evidence="1" key="1">
    <citation type="submission" date="2021-06" db="EMBL/GenBank/DDBJ databases">
        <authorList>
            <person name="Kallberg Y."/>
            <person name="Tangrot J."/>
            <person name="Rosling A."/>
        </authorList>
    </citation>
    <scope>NUCLEOTIDE SEQUENCE</scope>
    <source>
        <strain evidence="1">AU212A</strain>
    </source>
</reference>
<name>A0ACA9ME51_9GLOM</name>
<dbReference type="EMBL" id="CAJVPM010011654">
    <property type="protein sequence ID" value="CAG8582715.1"/>
    <property type="molecule type" value="Genomic_DNA"/>
</dbReference>
<evidence type="ECO:0000313" key="2">
    <source>
        <dbReference type="Proteomes" id="UP000789860"/>
    </source>
</evidence>
<sequence>MKINENSTKDVCLQMFETDESAYCDFTKSPFFIEKLKTDPTLNYATNVESI</sequence>
<gene>
    <name evidence="1" type="ORF">SCALOS_LOCUS6269</name>
</gene>